<dbReference type="Pfam" id="PF05804">
    <property type="entry name" value="KAP"/>
    <property type="match status" value="2"/>
</dbReference>
<evidence type="ECO:0008006" key="4">
    <source>
        <dbReference type="Google" id="ProtNLM"/>
    </source>
</evidence>
<dbReference type="Proteomes" id="UP000792457">
    <property type="component" value="Unassembled WGS sequence"/>
</dbReference>
<gene>
    <name evidence="2" type="ORF">J437_LFUL008322</name>
</gene>
<dbReference type="Gene3D" id="1.25.10.10">
    <property type="entry name" value="Leucine-rich Repeat Variant"/>
    <property type="match status" value="1"/>
</dbReference>
<comment type="caution">
    <text evidence="2">The sequence shown here is derived from an EMBL/GenBank/DDBJ whole genome shotgun (WGS) entry which is preliminary data.</text>
</comment>
<dbReference type="GO" id="GO:0007018">
    <property type="term" value="P:microtubule-based movement"/>
    <property type="evidence" value="ECO:0007669"/>
    <property type="project" value="TreeGrafter"/>
</dbReference>
<reference evidence="2" key="1">
    <citation type="submission" date="2013-04" db="EMBL/GenBank/DDBJ databases">
        <authorList>
            <person name="Qu J."/>
            <person name="Murali S.C."/>
            <person name="Bandaranaike D."/>
            <person name="Bellair M."/>
            <person name="Blankenburg K."/>
            <person name="Chao H."/>
            <person name="Dinh H."/>
            <person name="Doddapaneni H."/>
            <person name="Downs B."/>
            <person name="Dugan-Rocha S."/>
            <person name="Elkadiri S."/>
            <person name="Gnanaolivu R.D."/>
            <person name="Hernandez B."/>
            <person name="Javaid M."/>
            <person name="Jayaseelan J.C."/>
            <person name="Lee S."/>
            <person name="Li M."/>
            <person name="Ming W."/>
            <person name="Munidasa M."/>
            <person name="Muniz J."/>
            <person name="Nguyen L."/>
            <person name="Ongeri F."/>
            <person name="Osuji N."/>
            <person name="Pu L.-L."/>
            <person name="Puazo M."/>
            <person name="Qu C."/>
            <person name="Quiroz J."/>
            <person name="Raj R."/>
            <person name="Weissenberger G."/>
            <person name="Xin Y."/>
            <person name="Zou X."/>
            <person name="Han Y."/>
            <person name="Richards S."/>
            <person name="Worley K."/>
            <person name="Muzny D."/>
            <person name="Gibbs R."/>
        </authorList>
    </citation>
    <scope>NUCLEOTIDE SEQUENCE</scope>
    <source>
        <strain evidence="2">Sampled in the wild</strain>
    </source>
</reference>
<dbReference type="InterPro" id="IPR011989">
    <property type="entry name" value="ARM-like"/>
</dbReference>
<evidence type="ECO:0000256" key="1">
    <source>
        <dbReference type="SAM" id="MobiDB-lite"/>
    </source>
</evidence>
<protein>
    <recommendedName>
        <fullName evidence="4">Kinesin-associated protein</fullName>
    </recommendedName>
</protein>
<feature type="region of interest" description="Disordered" evidence="1">
    <location>
        <begin position="1"/>
        <end position="64"/>
    </location>
</feature>
<name>A0A8K0K5N9_LADFU</name>
<feature type="region of interest" description="Disordered" evidence="1">
    <location>
        <begin position="180"/>
        <end position="210"/>
    </location>
</feature>
<dbReference type="SUPFAM" id="SSF48371">
    <property type="entry name" value="ARM repeat"/>
    <property type="match status" value="1"/>
</dbReference>
<dbReference type="EMBL" id="KZ308392">
    <property type="protein sequence ID" value="KAG8228826.1"/>
    <property type="molecule type" value="Genomic_DNA"/>
</dbReference>
<evidence type="ECO:0000313" key="2">
    <source>
        <dbReference type="EMBL" id="KAG8228826.1"/>
    </source>
</evidence>
<dbReference type="PANTHER" id="PTHR15605">
    <property type="entry name" value="KINESIN-ASSOCIATED PROTEINS"/>
    <property type="match status" value="1"/>
</dbReference>
<dbReference type="GO" id="GO:0019894">
    <property type="term" value="F:kinesin binding"/>
    <property type="evidence" value="ECO:0007669"/>
    <property type="project" value="InterPro"/>
</dbReference>
<dbReference type="GO" id="GO:0005930">
    <property type="term" value="C:axoneme"/>
    <property type="evidence" value="ECO:0007669"/>
    <property type="project" value="TreeGrafter"/>
</dbReference>
<feature type="compositionally biased region" description="Polar residues" evidence="1">
    <location>
        <begin position="187"/>
        <end position="209"/>
    </location>
</feature>
<dbReference type="GO" id="GO:0044782">
    <property type="term" value="P:cilium organization"/>
    <property type="evidence" value="ECO:0007669"/>
    <property type="project" value="TreeGrafter"/>
</dbReference>
<dbReference type="GO" id="GO:0035869">
    <property type="term" value="C:ciliary transition zone"/>
    <property type="evidence" value="ECO:0007669"/>
    <property type="project" value="TreeGrafter"/>
</dbReference>
<dbReference type="AlphaFoldDB" id="A0A8K0K5N9"/>
<dbReference type="SMART" id="SM01297">
    <property type="entry name" value="KAP"/>
    <property type="match status" value="1"/>
</dbReference>
<keyword evidence="3" id="KW-1185">Reference proteome</keyword>
<organism evidence="2 3">
    <name type="scientific">Ladona fulva</name>
    <name type="common">Scarce chaser dragonfly</name>
    <name type="synonym">Libellula fulva</name>
    <dbReference type="NCBI Taxonomy" id="123851"/>
    <lineage>
        <taxon>Eukaryota</taxon>
        <taxon>Metazoa</taxon>
        <taxon>Ecdysozoa</taxon>
        <taxon>Arthropoda</taxon>
        <taxon>Hexapoda</taxon>
        <taxon>Insecta</taxon>
        <taxon>Pterygota</taxon>
        <taxon>Palaeoptera</taxon>
        <taxon>Odonata</taxon>
        <taxon>Epiprocta</taxon>
        <taxon>Anisoptera</taxon>
        <taxon>Libelluloidea</taxon>
        <taxon>Libellulidae</taxon>
        <taxon>Ladona</taxon>
    </lineage>
</organism>
<dbReference type="GO" id="GO:0016939">
    <property type="term" value="C:kinesin II complex"/>
    <property type="evidence" value="ECO:0007669"/>
    <property type="project" value="TreeGrafter"/>
</dbReference>
<dbReference type="InterPro" id="IPR008658">
    <property type="entry name" value="KAP3"/>
</dbReference>
<accession>A0A8K0K5N9</accession>
<sequence length="633" mass="71400">MIADKDWRKEVTDHINRLPATPDRSREGAPVSSNGRPDSAVPRPYSGSSSGEGSTSVEGGGEQVKTVASMSRLEEYMELMYEGPADKIRGSALILQLARVPENLLELSSNETVLGALSRVLREEWRRSVELSTNIIYIFFCFSSFTQFHRIVIHYKVGSLCIEVIEHELRRYEQWEHELEQRRPSRNTDSNLSPQGSTSPRHQGLTPSSLPKVGNFIKDVIIIISQKRYVLRVLSPDASDSTEDGMAPAKPIVRSRLEYERSLRKFQSLVRKQDQLLRVSFYLLLNLAESLKLEEKMRRRNIVGMLIRCLDRDNPDLLVLVLTFLKKLSIFRENKNDMAEHNVVEKLPRLVSWPRFDVSHLSLKLLMNLSFDGGLRAKMVRVGMLPRLVAVLAASDIRQHNTAMSILYHLSMDDRVKSMFTYTNCIPIVMRMLLEPPEKQTDSLAAALLINLAMNRRNAQLMCSTNVHNVLPENGKVGVETAENNEADSDDSEAVGLKDLMKRAFRLQDALVMKIVRNISQHDGPTKILFIKKTVSITFAFDQTSCAFFGLGSSGGSHRDNWALVSTSHPCTHVSSPVMTHLISSGSSLTSFSNSRAMFIQCCFWSKFNNFGINFTVTHFMPKTCKNCLASAK</sequence>
<dbReference type="OrthoDB" id="10265679at2759"/>
<feature type="compositionally biased region" description="Low complexity" evidence="1">
    <location>
        <begin position="46"/>
        <end position="57"/>
    </location>
</feature>
<proteinExistence type="predicted"/>
<evidence type="ECO:0000313" key="3">
    <source>
        <dbReference type="Proteomes" id="UP000792457"/>
    </source>
</evidence>
<dbReference type="PANTHER" id="PTHR15605:SF2">
    <property type="entry name" value="KINESIN-ASSOCIATED PROTEIN 3"/>
    <property type="match status" value="1"/>
</dbReference>
<dbReference type="InterPro" id="IPR016024">
    <property type="entry name" value="ARM-type_fold"/>
</dbReference>
<reference evidence="2" key="2">
    <citation type="submission" date="2017-10" db="EMBL/GenBank/DDBJ databases">
        <title>Ladona fulva Genome sequencing and assembly.</title>
        <authorList>
            <person name="Murali S."/>
            <person name="Richards S."/>
            <person name="Bandaranaike D."/>
            <person name="Bellair M."/>
            <person name="Blankenburg K."/>
            <person name="Chao H."/>
            <person name="Dinh H."/>
            <person name="Doddapaneni H."/>
            <person name="Dugan-Rocha S."/>
            <person name="Elkadiri S."/>
            <person name="Gnanaolivu R."/>
            <person name="Hernandez B."/>
            <person name="Skinner E."/>
            <person name="Javaid M."/>
            <person name="Lee S."/>
            <person name="Li M."/>
            <person name="Ming W."/>
            <person name="Munidasa M."/>
            <person name="Muniz J."/>
            <person name="Nguyen L."/>
            <person name="Hughes D."/>
            <person name="Osuji N."/>
            <person name="Pu L.-L."/>
            <person name="Puazo M."/>
            <person name="Qu C."/>
            <person name="Quiroz J."/>
            <person name="Raj R."/>
            <person name="Weissenberger G."/>
            <person name="Xin Y."/>
            <person name="Zou X."/>
            <person name="Han Y."/>
            <person name="Worley K."/>
            <person name="Muzny D."/>
            <person name="Gibbs R."/>
        </authorList>
    </citation>
    <scope>NUCLEOTIDE SEQUENCE</scope>
    <source>
        <strain evidence="2">Sampled in the wild</strain>
    </source>
</reference>
<feature type="compositionally biased region" description="Basic and acidic residues" evidence="1">
    <location>
        <begin position="1"/>
        <end position="16"/>
    </location>
</feature>